<protein>
    <submittedName>
        <fullName evidence="1">Uncharacterized protein</fullName>
    </submittedName>
</protein>
<dbReference type="RefSeq" id="WP_154548212.1">
    <property type="nucleotide sequence ID" value="NZ_VUMX01000009.1"/>
</dbReference>
<evidence type="ECO:0000313" key="1">
    <source>
        <dbReference type="EMBL" id="MST86943.1"/>
    </source>
</evidence>
<proteinExistence type="predicted"/>
<evidence type="ECO:0000313" key="2">
    <source>
        <dbReference type="Proteomes" id="UP000438120"/>
    </source>
</evidence>
<gene>
    <name evidence="1" type="ORF">FYJ62_04660</name>
</gene>
<dbReference type="Proteomes" id="UP000438120">
    <property type="component" value="Unassembled WGS sequence"/>
</dbReference>
<comment type="caution">
    <text evidence="1">The sequence shown here is derived from an EMBL/GenBank/DDBJ whole genome shotgun (WGS) entry which is preliminary data.</text>
</comment>
<organism evidence="1 2">
    <name type="scientific">Lactobacillus porci</name>
    <dbReference type="NCBI Taxonomy" id="2012477"/>
    <lineage>
        <taxon>Bacteria</taxon>
        <taxon>Bacillati</taxon>
        <taxon>Bacillota</taxon>
        <taxon>Bacilli</taxon>
        <taxon>Lactobacillales</taxon>
        <taxon>Lactobacillaceae</taxon>
        <taxon>Lactobacillus</taxon>
    </lineage>
</organism>
<name>A0A6A8MDT3_9LACO</name>
<sequence>MTRTHAKKAYRKARRQRQLACPSGKKAFKTKFDADLFLYREQAAMHSMEINHEHWHKMPIRAYLCPYCKHYHVTSMSSERWGQLLKQGHLD</sequence>
<dbReference type="EMBL" id="VUMX01000009">
    <property type="protein sequence ID" value="MST86943.1"/>
    <property type="molecule type" value="Genomic_DNA"/>
</dbReference>
<dbReference type="OrthoDB" id="710439at2"/>
<reference evidence="1 2" key="1">
    <citation type="submission" date="2019-08" db="EMBL/GenBank/DDBJ databases">
        <title>In-depth cultivation of the pig gut microbiome towards novel bacterial diversity and tailored functional studies.</title>
        <authorList>
            <person name="Wylensek D."/>
            <person name="Hitch T.C.A."/>
            <person name="Clavel T."/>
        </authorList>
    </citation>
    <scope>NUCLEOTIDE SEQUENCE [LARGE SCALE GENOMIC DNA]</scope>
    <source>
        <strain evidence="1 2">Bifido-178-WT-2B</strain>
    </source>
</reference>
<dbReference type="AlphaFoldDB" id="A0A6A8MDT3"/>
<accession>A0A6A8MDT3</accession>
<keyword evidence="2" id="KW-1185">Reference proteome</keyword>